<dbReference type="EMBL" id="OZ034820">
    <property type="protein sequence ID" value="CAL1401437.1"/>
    <property type="molecule type" value="Genomic_DNA"/>
</dbReference>
<dbReference type="InterPro" id="IPR013103">
    <property type="entry name" value="RVT_2"/>
</dbReference>
<proteinExistence type="predicted"/>
<sequence>MQHEIKALIKNQTWDVVNLPIGKKPIGNKWVYKTKFESDGSLDRLRARLVAKGNSQQEGVDFQDTFALVIKMTTVRTFLAIASMRNWHIHQLDVNNAFLHGDL</sequence>
<name>A0AAV2FU02_9ROSI</name>
<protein>
    <recommendedName>
        <fullName evidence="1">Reverse transcriptase Ty1/copia-type domain-containing protein</fullName>
    </recommendedName>
</protein>
<evidence type="ECO:0000259" key="1">
    <source>
        <dbReference type="Pfam" id="PF07727"/>
    </source>
</evidence>
<organism evidence="2 3">
    <name type="scientific">Linum trigynum</name>
    <dbReference type="NCBI Taxonomy" id="586398"/>
    <lineage>
        <taxon>Eukaryota</taxon>
        <taxon>Viridiplantae</taxon>
        <taxon>Streptophyta</taxon>
        <taxon>Embryophyta</taxon>
        <taxon>Tracheophyta</taxon>
        <taxon>Spermatophyta</taxon>
        <taxon>Magnoliopsida</taxon>
        <taxon>eudicotyledons</taxon>
        <taxon>Gunneridae</taxon>
        <taxon>Pentapetalae</taxon>
        <taxon>rosids</taxon>
        <taxon>fabids</taxon>
        <taxon>Malpighiales</taxon>
        <taxon>Linaceae</taxon>
        <taxon>Linum</taxon>
    </lineage>
</organism>
<gene>
    <name evidence="2" type="ORF">LTRI10_LOCUS41492</name>
</gene>
<evidence type="ECO:0000313" key="2">
    <source>
        <dbReference type="EMBL" id="CAL1401437.1"/>
    </source>
</evidence>
<accession>A0AAV2FU02</accession>
<dbReference type="Pfam" id="PF07727">
    <property type="entry name" value="RVT_2"/>
    <property type="match status" value="1"/>
</dbReference>
<keyword evidence="3" id="KW-1185">Reference proteome</keyword>
<feature type="domain" description="Reverse transcriptase Ty1/copia-type" evidence="1">
    <location>
        <begin position="11"/>
        <end position="103"/>
    </location>
</feature>
<evidence type="ECO:0000313" key="3">
    <source>
        <dbReference type="Proteomes" id="UP001497516"/>
    </source>
</evidence>
<dbReference type="AlphaFoldDB" id="A0AAV2FU02"/>
<reference evidence="2 3" key="1">
    <citation type="submission" date="2024-04" db="EMBL/GenBank/DDBJ databases">
        <authorList>
            <person name="Fracassetti M."/>
        </authorList>
    </citation>
    <scope>NUCLEOTIDE SEQUENCE [LARGE SCALE GENOMIC DNA]</scope>
</reference>
<dbReference type="Proteomes" id="UP001497516">
    <property type="component" value="Chromosome 7"/>
</dbReference>